<evidence type="ECO:0000313" key="3">
    <source>
        <dbReference type="Proteomes" id="UP000191153"/>
    </source>
</evidence>
<name>A0A1T4MB78_9FUSO</name>
<feature type="transmembrane region" description="Helical" evidence="1">
    <location>
        <begin position="245"/>
        <end position="265"/>
    </location>
</feature>
<dbReference type="PANTHER" id="PTHR34289:SF8">
    <property type="entry name" value="DUF819 DOMAIN-CONTAINING PROTEIN"/>
    <property type="match status" value="1"/>
</dbReference>
<feature type="transmembrane region" description="Helical" evidence="1">
    <location>
        <begin position="277"/>
        <end position="295"/>
    </location>
</feature>
<dbReference type="Pfam" id="PF05684">
    <property type="entry name" value="DUF819"/>
    <property type="match status" value="2"/>
</dbReference>
<feature type="transmembrane region" description="Helical" evidence="1">
    <location>
        <begin position="138"/>
        <end position="161"/>
    </location>
</feature>
<feature type="transmembrane region" description="Helical" evidence="1">
    <location>
        <begin position="301"/>
        <end position="322"/>
    </location>
</feature>
<proteinExistence type="predicted"/>
<dbReference type="RefSeq" id="WP_078693634.1">
    <property type="nucleotide sequence ID" value="NZ_FUWX01000008.1"/>
</dbReference>
<feature type="transmembrane region" description="Helical" evidence="1">
    <location>
        <begin position="92"/>
        <end position="116"/>
    </location>
</feature>
<feature type="transmembrane region" description="Helical" evidence="1">
    <location>
        <begin position="356"/>
        <end position="380"/>
    </location>
</feature>
<dbReference type="PANTHER" id="PTHR34289">
    <property type="entry name" value="PROTEIN, PUTATIVE (DUF819)-RELATED"/>
    <property type="match status" value="1"/>
</dbReference>
<accession>A0A1T4MB78</accession>
<dbReference type="InterPro" id="IPR008537">
    <property type="entry name" value="DUF819"/>
</dbReference>
<protein>
    <submittedName>
        <fullName evidence="2">Uncharacterized membrane protein</fullName>
    </submittedName>
</protein>
<feature type="transmembrane region" description="Helical" evidence="1">
    <location>
        <begin position="203"/>
        <end position="225"/>
    </location>
</feature>
<keyword evidence="1" id="KW-1133">Transmembrane helix</keyword>
<reference evidence="2 3" key="1">
    <citation type="submission" date="2017-02" db="EMBL/GenBank/DDBJ databases">
        <authorList>
            <person name="Peterson S.W."/>
        </authorList>
    </citation>
    <scope>NUCLEOTIDE SEQUENCE [LARGE SCALE GENOMIC DNA]</scope>
    <source>
        <strain evidence="2 3">ATCC 700028</strain>
    </source>
</reference>
<feature type="transmembrane region" description="Helical" evidence="1">
    <location>
        <begin position="6"/>
        <end position="22"/>
    </location>
</feature>
<keyword evidence="1" id="KW-0472">Membrane</keyword>
<gene>
    <name evidence="2" type="ORF">SAMN02745174_01135</name>
</gene>
<dbReference type="EMBL" id="FUWX01000008">
    <property type="protein sequence ID" value="SJZ64106.1"/>
    <property type="molecule type" value="Genomic_DNA"/>
</dbReference>
<sequence>MITNVYSYFSLLILFITGILYCQKTLKLSIFKFIPGLTFIYFGGMIGASLHIWKLNSEISSFIGSLKYYLLPMMLFLLLLKNDIRDVFKLGPKLIGTFFAVTASILIGFIIVYVFFKHKLDPEAWQTFVVFLEDGSQALTYAFLMDNICASFWLVLLITFAPMREKFNKFSGANSKEIDKIISRMHFNAAKNEDKRDYEFMDFMLTLGLGLGIAGIVLVIGKQLINPGNLVDGSFLKPLRTFFSGSGWVVIVATVFGLLGSMTPLKKIKGTDHVGNVLLYIVVGLIATATDFSTISFEDAAIYIIGGFLILLFHLIVLLILAKIFKLDLYICGIASQANIGGTVSAPILAGTYDDALIPAGLMMGILGTAIGTIIGLLLAKILILL</sequence>
<feature type="transmembrane region" description="Helical" evidence="1">
    <location>
        <begin position="59"/>
        <end position="80"/>
    </location>
</feature>
<keyword evidence="1" id="KW-0812">Transmembrane</keyword>
<dbReference type="Proteomes" id="UP000191153">
    <property type="component" value="Unassembled WGS sequence"/>
</dbReference>
<dbReference type="OrthoDB" id="653763at2"/>
<feature type="transmembrane region" description="Helical" evidence="1">
    <location>
        <begin position="34"/>
        <end position="53"/>
    </location>
</feature>
<dbReference type="AlphaFoldDB" id="A0A1T4MB78"/>
<evidence type="ECO:0000256" key="1">
    <source>
        <dbReference type="SAM" id="Phobius"/>
    </source>
</evidence>
<keyword evidence="3" id="KW-1185">Reference proteome</keyword>
<organism evidence="2 3">
    <name type="scientific">Cetobacterium ceti</name>
    <dbReference type="NCBI Taxonomy" id="180163"/>
    <lineage>
        <taxon>Bacteria</taxon>
        <taxon>Fusobacteriati</taxon>
        <taxon>Fusobacteriota</taxon>
        <taxon>Fusobacteriia</taxon>
        <taxon>Fusobacteriales</taxon>
        <taxon>Fusobacteriaceae</taxon>
        <taxon>Cetobacterium</taxon>
    </lineage>
</organism>
<evidence type="ECO:0000313" key="2">
    <source>
        <dbReference type="EMBL" id="SJZ64106.1"/>
    </source>
</evidence>
<feature type="transmembrane region" description="Helical" evidence="1">
    <location>
        <begin position="329"/>
        <end position="350"/>
    </location>
</feature>
<dbReference type="STRING" id="180163.SAMN02745174_01135"/>